<reference evidence="1" key="2">
    <citation type="submission" date="2023-06" db="EMBL/GenBank/DDBJ databases">
        <authorList>
            <person name="Ma L."/>
            <person name="Liu K.-W."/>
            <person name="Li Z."/>
            <person name="Hsiao Y.-Y."/>
            <person name="Qi Y."/>
            <person name="Fu T."/>
            <person name="Tang G."/>
            <person name="Zhang D."/>
            <person name="Sun W.-H."/>
            <person name="Liu D.-K."/>
            <person name="Li Y."/>
            <person name="Chen G.-Z."/>
            <person name="Liu X.-D."/>
            <person name="Liao X.-Y."/>
            <person name="Jiang Y.-T."/>
            <person name="Yu X."/>
            <person name="Hao Y."/>
            <person name="Huang J."/>
            <person name="Zhao X.-W."/>
            <person name="Ke S."/>
            <person name="Chen Y.-Y."/>
            <person name="Wu W.-L."/>
            <person name="Hsu J.-L."/>
            <person name="Lin Y.-F."/>
            <person name="Huang M.-D."/>
            <person name="Li C.-Y."/>
            <person name="Huang L."/>
            <person name="Wang Z.-W."/>
            <person name="Zhao X."/>
            <person name="Zhong W.-Y."/>
            <person name="Peng D.-H."/>
            <person name="Ahmad S."/>
            <person name="Lan S."/>
            <person name="Zhang J.-S."/>
            <person name="Tsai W.-C."/>
            <person name="Van De Peer Y."/>
            <person name="Liu Z.-J."/>
        </authorList>
    </citation>
    <scope>NUCLEOTIDE SEQUENCE</scope>
    <source>
        <strain evidence="1">CP</strain>
        <tissue evidence="1">Leaves</tissue>
    </source>
</reference>
<proteinExistence type="predicted"/>
<dbReference type="Proteomes" id="UP001180020">
    <property type="component" value="Unassembled WGS sequence"/>
</dbReference>
<comment type="caution">
    <text evidence="1">The sequence shown here is derived from an EMBL/GenBank/DDBJ whole genome shotgun (WGS) entry which is preliminary data.</text>
</comment>
<evidence type="ECO:0000313" key="2">
    <source>
        <dbReference type="Proteomes" id="UP001180020"/>
    </source>
</evidence>
<gene>
    <name evidence="1" type="ORF">QJS10_CPB14g00186</name>
</gene>
<accession>A0AAV9DA90</accession>
<keyword evidence="2" id="KW-1185">Reference proteome</keyword>
<organism evidence="1 2">
    <name type="scientific">Acorus calamus</name>
    <name type="common">Sweet flag</name>
    <dbReference type="NCBI Taxonomy" id="4465"/>
    <lineage>
        <taxon>Eukaryota</taxon>
        <taxon>Viridiplantae</taxon>
        <taxon>Streptophyta</taxon>
        <taxon>Embryophyta</taxon>
        <taxon>Tracheophyta</taxon>
        <taxon>Spermatophyta</taxon>
        <taxon>Magnoliopsida</taxon>
        <taxon>Liliopsida</taxon>
        <taxon>Acoraceae</taxon>
        <taxon>Acorus</taxon>
    </lineage>
</organism>
<evidence type="ECO:0000313" key="1">
    <source>
        <dbReference type="EMBL" id="KAK1298197.1"/>
    </source>
</evidence>
<name>A0AAV9DA90_ACOCL</name>
<reference evidence="1" key="1">
    <citation type="journal article" date="2023" name="Nat. Commun.">
        <title>Diploid and tetraploid genomes of Acorus and the evolution of monocots.</title>
        <authorList>
            <person name="Ma L."/>
            <person name="Liu K.W."/>
            <person name="Li Z."/>
            <person name="Hsiao Y.Y."/>
            <person name="Qi Y."/>
            <person name="Fu T."/>
            <person name="Tang G.D."/>
            <person name="Zhang D."/>
            <person name="Sun W.H."/>
            <person name="Liu D.K."/>
            <person name="Li Y."/>
            <person name="Chen G.Z."/>
            <person name="Liu X.D."/>
            <person name="Liao X.Y."/>
            <person name="Jiang Y.T."/>
            <person name="Yu X."/>
            <person name="Hao Y."/>
            <person name="Huang J."/>
            <person name="Zhao X.W."/>
            <person name="Ke S."/>
            <person name="Chen Y.Y."/>
            <person name="Wu W.L."/>
            <person name="Hsu J.L."/>
            <person name="Lin Y.F."/>
            <person name="Huang M.D."/>
            <person name="Li C.Y."/>
            <person name="Huang L."/>
            <person name="Wang Z.W."/>
            <person name="Zhao X."/>
            <person name="Zhong W.Y."/>
            <person name="Peng D.H."/>
            <person name="Ahmad S."/>
            <person name="Lan S."/>
            <person name="Zhang J.S."/>
            <person name="Tsai W.C."/>
            <person name="Van de Peer Y."/>
            <person name="Liu Z.J."/>
        </authorList>
    </citation>
    <scope>NUCLEOTIDE SEQUENCE</scope>
    <source>
        <strain evidence="1">CP</strain>
    </source>
</reference>
<dbReference type="EMBL" id="JAUJYO010000014">
    <property type="protein sequence ID" value="KAK1298197.1"/>
    <property type="molecule type" value="Genomic_DNA"/>
</dbReference>
<sequence>MFALSHCITPYTLYPPLKKIQQKNELERPDDQYLGRAAEAEVGDVQKWRSDRQRRRFWTGRSTAIGGRTGP</sequence>
<protein>
    <submittedName>
        <fullName evidence="1">Uncharacterized protein</fullName>
    </submittedName>
</protein>
<dbReference type="AlphaFoldDB" id="A0AAV9DA90"/>